<dbReference type="PANTHER" id="PTHR47053">
    <property type="entry name" value="MUREIN DD-ENDOPEPTIDASE MEPH-RELATED"/>
    <property type="match status" value="1"/>
</dbReference>
<dbReference type="Gene3D" id="3.90.1720.10">
    <property type="entry name" value="endopeptidase domain like (from Nostoc punctiforme)"/>
    <property type="match status" value="1"/>
</dbReference>
<evidence type="ECO:0000256" key="3">
    <source>
        <dbReference type="ARBA" id="ARBA00022801"/>
    </source>
</evidence>
<dbReference type="SUPFAM" id="SSF54001">
    <property type="entry name" value="Cysteine proteinases"/>
    <property type="match status" value="1"/>
</dbReference>
<dbReference type="Pfam" id="PF00877">
    <property type="entry name" value="NLPC_P60"/>
    <property type="match status" value="1"/>
</dbReference>
<sequence>MMLYESKVPVANIWTAPQSPREIDRHVLQSSVQIKEWIDEQTYEQKLALCEENLIQTQVLLGERVIGLEETDGWMKVVIPQQASRKHPQGYPGYIPVEQLNEVSESEPPASPLIVCQKKAVLYQNGTPDMEVSFLTELAPVEEMSDSFDVLTPVGRREIKKEDVRRASSPSSMSGKDALAIGKQFIGLSYLWGGMSSYGYDCSGFVYSMYKACGCLLPRDASDQAVQGTPVASNHLAPGDLMFFANDNGKGAVRHVGMYAGDGMMLHSPKTGRQIELLSLSGTSYEQEWAGTRRYLKAERGRCDGK</sequence>
<dbReference type="EC" id="3.4.-.-" evidence="6"/>
<comment type="similarity">
    <text evidence="1">Belongs to the peptidase C40 family.</text>
</comment>
<dbReference type="PROSITE" id="PS51935">
    <property type="entry name" value="NLPC_P60"/>
    <property type="match status" value="1"/>
</dbReference>
<dbReference type="Gene3D" id="2.30.30.40">
    <property type="entry name" value="SH3 Domains"/>
    <property type="match status" value="1"/>
</dbReference>
<dbReference type="Pfam" id="PF23795">
    <property type="entry name" value="SH3_YKFC_2nd"/>
    <property type="match status" value="1"/>
</dbReference>
<dbReference type="InterPro" id="IPR038765">
    <property type="entry name" value="Papain-like_cys_pep_sf"/>
</dbReference>
<feature type="domain" description="NlpC/P60" evidence="5">
    <location>
        <begin position="172"/>
        <end position="296"/>
    </location>
</feature>
<reference evidence="6 7" key="1">
    <citation type="submission" date="2019-10" db="EMBL/GenBank/DDBJ databases">
        <authorList>
            <person name="Karimi E."/>
        </authorList>
    </citation>
    <scope>NUCLEOTIDE SEQUENCE [LARGE SCALE GENOMIC DNA]</scope>
    <source>
        <strain evidence="6">Bacillus sp. 348</strain>
    </source>
</reference>
<evidence type="ECO:0000313" key="6">
    <source>
        <dbReference type="EMBL" id="VXB29509.1"/>
    </source>
</evidence>
<evidence type="ECO:0000256" key="1">
    <source>
        <dbReference type="ARBA" id="ARBA00007074"/>
    </source>
</evidence>
<evidence type="ECO:0000256" key="2">
    <source>
        <dbReference type="ARBA" id="ARBA00022670"/>
    </source>
</evidence>
<name>A0A653PIK4_BACAB</name>
<dbReference type="AlphaFoldDB" id="A0A653PIK4"/>
<keyword evidence="4" id="KW-0788">Thiol protease</keyword>
<evidence type="ECO:0000256" key="4">
    <source>
        <dbReference type="ARBA" id="ARBA00022807"/>
    </source>
</evidence>
<dbReference type="InterPro" id="IPR051202">
    <property type="entry name" value="Peptidase_C40"/>
</dbReference>
<dbReference type="GO" id="GO:0008234">
    <property type="term" value="F:cysteine-type peptidase activity"/>
    <property type="evidence" value="ECO:0007669"/>
    <property type="project" value="UniProtKB-KW"/>
</dbReference>
<dbReference type="PANTHER" id="PTHR47053:SF3">
    <property type="entry name" value="GAMMA-D-GLUTAMYL-L-LYSINE DIPEPTIDYL-PEPTIDASE"/>
    <property type="match status" value="1"/>
</dbReference>
<dbReference type="GO" id="GO:0006508">
    <property type="term" value="P:proteolysis"/>
    <property type="evidence" value="ECO:0007669"/>
    <property type="project" value="UniProtKB-KW"/>
</dbReference>
<evidence type="ECO:0000259" key="5">
    <source>
        <dbReference type="PROSITE" id="PS51935"/>
    </source>
</evidence>
<dbReference type="EMBL" id="CABWLH010000009">
    <property type="protein sequence ID" value="VXB29509.1"/>
    <property type="molecule type" value="Genomic_DNA"/>
</dbReference>
<protein>
    <submittedName>
        <fullName evidence="6">Gamma-D-glutamyl-L-diaminoacid endopeptidase</fullName>
        <ecNumber evidence="6">3.4.-.-</ecNumber>
    </submittedName>
</protein>
<dbReference type="InterPro" id="IPR057812">
    <property type="entry name" value="SH3_YKFC_2nd"/>
</dbReference>
<accession>A0A653PIK4</accession>
<organism evidence="6 7">
    <name type="scientific">Bacillus altitudinis</name>
    <dbReference type="NCBI Taxonomy" id="293387"/>
    <lineage>
        <taxon>Bacteria</taxon>
        <taxon>Bacillati</taxon>
        <taxon>Bacillota</taxon>
        <taxon>Bacilli</taxon>
        <taxon>Bacillales</taxon>
        <taxon>Bacillaceae</taxon>
        <taxon>Bacillus</taxon>
    </lineage>
</organism>
<dbReference type="Proteomes" id="UP000433089">
    <property type="component" value="Unassembled WGS sequence"/>
</dbReference>
<gene>
    <name evidence="6" type="primary">eepC</name>
    <name evidence="6" type="ORF">BACI348_40391</name>
</gene>
<proteinExistence type="inferred from homology"/>
<keyword evidence="2" id="KW-0645">Protease</keyword>
<keyword evidence="3 6" id="KW-0378">Hydrolase</keyword>
<dbReference type="InterPro" id="IPR000064">
    <property type="entry name" value="NLP_P60_dom"/>
</dbReference>
<evidence type="ECO:0000313" key="7">
    <source>
        <dbReference type="Proteomes" id="UP000433089"/>
    </source>
</evidence>